<keyword evidence="2" id="KW-1185">Reference proteome</keyword>
<dbReference type="EMBL" id="PJNB01000001">
    <property type="protein sequence ID" value="PKW16809.1"/>
    <property type="molecule type" value="Genomic_DNA"/>
</dbReference>
<protein>
    <submittedName>
        <fullName evidence="1">Uncharacterized protein</fullName>
    </submittedName>
</protein>
<proteinExistence type="predicted"/>
<organism evidence="1 2">
    <name type="scientific">Saccharopolyspora spinosa</name>
    <dbReference type="NCBI Taxonomy" id="60894"/>
    <lineage>
        <taxon>Bacteria</taxon>
        <taxon>Bacillati</taxon>
        <taxon>Actinomycetota</taxon>
        <taxon>Actinomycetes</taxon>
        <taxon>Pseudonocardiales</taxon>
        <taxon>Pseudonocardiaceae</taxon>
        <taxon>Saccharopolyspora</taxon>
    </lineage>
</organism>
<dbReference type="OrthoDB" id="5187212at2"/>
<name>A0A2N3Y1M6_SACSN</name>
<evidence type="ECO:0000313" key="1">
    <source>
        <dbReference type="EMBL" id="PKW16809.1"/>
    </source>
</evidence>
<dbReference type="RefSeq" id="WP_010316600.1">
    <property type="nucleotide sequence ID" value="NZ_CP061007.1"/>
</dbReference>
<dbReference type="AlphaFoldDB" id="A0A2N3Y1M6"/>
<gene>
    <name evidence="1" type="ORF">A8926_4698</name>
</gene>
<evidence type="ECO:0000313" key="2">
    <source>
        <dbReference type="Proteomes" id="UP000233786"/>
    </source>
</evidence>
<comment type="caution">
    <text evidence="1">The sequence shown here is derived from an EMBL/GenBank/DDBJ whole genome shotgun (WGS) entry which is preliminary data.</text>
</comment>
<sequence length="159" mass="17680">MGLVKETQRSMYATVGAAAWMMDTMRTVPDQMGRAWQQRTQWMNRAGEAYEDLTERGQAVMGGARQEVQHRAGQIGEQARRIPGVARAEGAITGRVVDANQLPIADYDGLTAGEIVQRLQGLSRRELQMIAGYEKRNRARATVLHRIDELLAKSPAKTT</sequence>
<reference evidence="1" key="1">
    <citation type="submission" date="2017-12" db="EMBL/GenBank/DDBJ databases">
        <title>Sequencing the genomes of 1000 Actinobacteria strains.</title>
        <authorList>
            <person name="Klenk H.-P."/>
        </authorList>
    </citation>
    <scope>NUCLEOTIDE SEQUENCE [LARGE SCALE GENOMIC DNA]</scope>
    <source>
        <strain evidence="1">DSM 44228</strain>
    </source>
</reference>
<dbReference type="Proteomes" id="UP000233786">
    <property type="component" value="Unassembled WGS sequence"/>
</dbReference>
<accession>A0A2N3Y1M6</accession>